<accession>A0ABQ6NSI9</accession>
<dbReference type="Proteomes" id="UP001285921">
    <property type="component" value="Unassembled WGS sequence"/>
</dbReference>
<dbReference type="SUPFAM" id="SSF47413">
    <property type="entry name" value="lambda repressor-like DNA-binding domains"/>
    <property type="match status" value="1"/>
</dbReference>
<keyword evidence="1" id="KW-0238">DNA-binding</keyword>
<reference evidence="3 4" key="1">
    <citation type="submission" date="2023-05" db="EMBL/GenBank/DDBJ databases">
        <title>Draft genome of Paenibacillus sp. CCS26.</title>
        <authorList>
            <person name="Akita H."/>
            <person name="Shinto Y."/>
            <person name="Kimura Z."/>
        </authorList>
    </citation>
    <scope>NUCLEOTIDE SEQUENCE [LARGE SCALE GENOMIC DNA]</scope>
    <source>
        <strain evidence="3 4">CCS26</strain>
    </source>
</reference>
<feature type="domain" description="HTH cro/C1-type" evidence="2">
    <location>
        <begin position="12"/>
        <end position="66"/>
    </location>
</feature>
<dbReference type="PANTHER" id="PTHR46558:SF4">
    <property type="entry name" value="DNA-BIDING PHAGE PROTEIN"/>
    <property type="match status" value="1"/>
</dbReference>
<dbReference type="CDD" id="cd00093">
    <property type="entry name" value="HTH_XRE"/>
    <property type="match status" value="1"/>
</dbReference>
<dbReference type="Pfam" id="PF01381">
    <property type="entry name" value="HTH_3"/>
    <property type="match status" value="1"/>
</dbReference>
<evidence type="ECO:0000313" key="4">
    <source>
        <dbReference type="Proteomes" id="UP001285921"/>
    </source>
</evidence>
<evidence type="ECO:0000256" key="1">
    <source>
        <dbReference type="ARBA" id="ARBA00023125"/>
    </source>
</evidence>
<dbReference type="PROSITE" id="PS50943">
    <property type="entry name" value="HTH_CROC1"/>
    <property type="match status" value="1"/>
</dbReference>
<evidence type="ECO:0000259" key="2">
    <source>
        <dbReference type="PROSITE" id="PS50943"/>
    </source>
</evidence>
<name>A0ABQ6NSI9_9BACL</name>
<evidence type="ECO:0000313" key="3">
    <source>
        <dbReference type="EMBL" id="GMK47528.1"/>
    </source>
</evidence>
<dbReference type="EMBL" id="BTCL01000020">
    <property type="protein sequence ID" value="GMK47528.1"/>
    <property type="molecule type" value="Genomic_DNA"/>
</dbReference>
<protein>
    <recommendedName>
        <fullName evidence="2">HTH cro/C1-type domain-containing protein</fullName>
    </recommendedName>
</protein>
<dbReference type="InterPro" id="IPR001387">
    <property type="entry name" value="Cro/C1-type_HTH"/>
</dbReference>
<dbReference type="PANTHER" id="PTHR46558">
    <property type="entry name" value="TRACRIPTIONAL REGULATORY PROTEIN-RELATED-RELATED"/>
    <property type="match status" value="1"/>
</dbReference>
<dbReference type="SMART" id="SM00530">
    <property type="entry name" value="HTH_XRE"/>
    <property type="match status" value="1"/>
</dbReference>
<dbReference type="InterPro" id="IPR010982">
    <property type="entry name" value="Lambda_DNA-bd_dom_sf"/>
</dbReference>
<dbReference type="Gene3D" id="1.10.260.40">
    <property type="entry name" value="lambda repressor-like DNA-binding domains"/>
    <property type="match status" value="1"/>
</dbReference>
<organism evidence="3 4">
    <name type="scientific">Paenibacillus glycanilyticus</name>
    <dbReference type="NCBI Taxonomy" id="126569"/>
    <lineage>
        <taxon>Bacteria</taxon>
        <taxon>Bacillati</taxon>
        <taxon>Bacillota</taxon>
        <taxon>Bacilli</taxon>
        <taxon>Bacillales</taxon>
        <taxon>Paenibacillaceae</taxon>
        <taxon>Paenibacillus</taxon>
    </lineage>
</organism>
<gene>
    <name evidence="3" type="ORF">PghCCS26_46580</name>
</gene>
<proteinExistence type="predicted"/>
<sequence>MNNSQIDLGIIIKSIRQEKGLTSKYVSDQLGISPSTLSKYESNERKIKADMVPSFAKVLNVAVEDIYNKSTTN</sequence>
<keyword evidence="4" id="KW-1185">Reference proteome</keyword>
<dbReference type="RefSeq" id="WP_317981478.1">
    <property type="nucleotide sequence ID" value="NZ_BTCL01000020.1"/>
</dbReference>
<comment type="caution">
    <text evidence="3">The sequence shown here is derived from an EMBL/GenBank/DDBJ whole genome shotgun (WGS) entry which is preliminary data.</text>
</comment>